<keyword evidence="1" id="KW-0489">Methyltransferase</keyword>
<keyword evidence="1" id="KW-0808">Transferase</keyword>
<protein>
    <submittedName>
        <fullName evidence="1">6-O-methylguanine DNA methyltransferase</fullName>
    </submittedName>
</protein>
<accession>A0ABV7H169</accession>
<dbReference type="EMBL" id="JBHRTI010000003">
    <property type="protein sequence ID" value="MFC3146318.1"/>
    <property type="molecule type" value="Genomic_DNA"/>
</dbReference>
<dbReference type="RefSeq" id="WP_377300596.1">
    <property type="nucleotide sequence ID" value="NZ_CP180191.1"/>
</dbReference>
<dbReference type="Proteomes" id="UP001595556">
    <property type="component" value="Unassembled WGS sequence"/>
</dbReference>
<name>A0ABV7H169_9BURK</name>
<proteinExistence type="predicted"/>
<sequence>MSKKMTALEKMRNAKPPHIVRELPEKLHGWLPAQPRHGGTMVISSPAEIDHFMRQVPDGALTTAADIAAALARRHKTDIACPLTTGIFINIAAAAASELRAAGEVNVTPFWRTLKKDGSLNEKYPGGTEAQAQMLRAEGHTVIQKGKRWLVQDFEARRVTL</sequence>
<dbReference type="GO" id="GO:0032259">
    <property type="term" value="P:methylation"/>
    <property type="evidence" value="ECO:0007669"/>
    <property type="project" value="UniProtKB-KW"/>
</dbReference>
<dbReference type="GO" id="GO:0008168">
    <property type="term" value="F:methyltransferase activity"/>
    <property type="evidence" value="ECO:0007669"/>
    <property type="project" value="UniProtKB-KW"/>
</dbReference>
<gene>
    <name evidence="1" type="ORF">ACFOEN_01530</name>
</gene>
<evidence type="ECO:0000313" key="2">
    <source>
        <dbReference type="Proteomes" id="UP001595556"/>
    </source>
</evidence>
<dbReference type="InterPro" id="IPR036388">
    <property type="entry name" value="WH-like_DNA-bd_sf"/>
</dbReference>
<evidence type="ECO:0000313" key="1">
    <source>
        <dbReference type="EMBL" id="MFC3146318.1"/>
    </source>
</evidence>
<dbReference type="Gene3D" id="1.10.10.10">
    <property type="entry name" value="Winged helix-like DNA-binding domain superfamily/Winged helix DNA-binding domain"/>
    <property type="match status" value="1"/>
</dbReference>
<keyword evidence="2" id="KW-1185">Reference proteome</keyword>
<comment type="caution">
    <text evidence="1">The sequence shown here is derived from an EMBL/GenBank/DDBJ whole genome shotgun (WGS) entry which is preliminary data.</text>
</comment>
<organism evidence="1 2">
    <name type="scientific">Piscinibacterium candidicorallinum</name>
    <dbReference type="NCBI Taxonomy" id="1793872"/>
    <lineage>
        <taxon>Bacteria</taxon>
        <taxon>Pseudomonadati</taxon>
        <taxon>Pseudomonadota</taxon>
        <taxon>Betaproteobacteria</taxon>
        <taxon>Burkholderiales</taxon>
        <taxon>Piscinibacterium</taxon>
    </lineage>
</organism>
<reference evidence="2" key="1">
    <citation type="journal article" date="2019" name="Int. J. Syst. Evol. Microbiol.">
        <title>The Global Catalogue of Microorganisms (GCM) 10K type strain sequencing project: providing services to taxonomists for standard genome sequencing and annotation.</title>
        <authorList>
            <consortium name="The Broad Institute Genomics Platform"/>
            <consortium name="The Broad Institute Genome Sequencing Center for Infectious Disease"/>
            <person name="Wu L."/>
            <person name="Ma J."/>
        </authorList>
    </citation>
    <scope>NUCLEOTIDE SEQUENCE [LARGE SCALE GENOMIC DNA]</scope>
    <source>
        <strain evidence="2">KCTC 52168</strain>
    </source>
</reference>